<dbReference type="InterPro" id="IPR029033">
    <property type="entry name" value="His_PPase_superfam"/>
</dbReference>
<dbReference type="PANTHER" id="PTHR48100:SF15">
    <property type="entry name" value="SEDOHEPTULOSE 1,7-BISPHOSPHATASE"/>
    <property type="match status" value="1"/>
</dbReference>
<protein>
    <submittedName>
        <fullName evidence="1">Histidine phosphatase family protein</fullName>
    </submittedName>
</protein>
<dbReference type="Gene3D" id="3.40.50.1240">
    <property type="entry name" value="Phosphoglycerate mutase-like"/>
    <property type="match status" value="1"/>
</dbReference>
<dbReference type="SUPFAM" id="SSF53254">
    <property type="entry name" value="Phosphoglycerate mutase-like"/>
    <property type="match status" value="1"/>
</dbReference>
<sequence length="201" mass="21860">MAAMPGRLVLVRHGETEWSATGRHTGRTDVPLTERGEAQARSLRPALESMAVARVLCSPLARARRTAELAGLSPETDEDLLEWDYGGYEGLTTPQIRKQLADPDWTVFRDGVVPGDTPGETVEEVSARASRVLARVEGSLADGDVVLVAHGHLLRVLAATRLRQEPRFGAHLLLEPATLCLLDEEHGVPAVRGWNIEPPRG</sequence>
<keyword evidence="2" id="KW-1185">Reference proteome</keyword>
<dbReference type="Proteomes" id="UP001430172">
    <property type="component" value="Unassembled WGS sequence"/>
</dbReference>
<dbReference type="PANTHER" id="PTHR48100">
    <property type="entry name" value="BROAD-SPECIFICITY PHOSPHATASE YOR283W-RELATED"/>
    <property type="match status" value="1"/>
</dbReference>
<dbReference type="SMART" id="SM00855">
    <property type="entry name" value="PGAM"/>
    <property type="match status" value="1"/>
</dbReference>
<name>A0ABS2CIK3_9MICO</name>
<evidence type="ECO:0000313" key="2">
    <source>
        <dbReference type="Proteomes" id="UP001430172"/>
    </source>
</evidence>
<dbReference type="EMBL" id="JAFDVD010000006">
    <property type="protein sequence ID" value="MBM6399683.1"/>
    <property type="molecule type" value="Genomic_DNA"/>
</dbReference>
<gene>
    <name evidence="1" type="ORF">JQN70_04715</name>
</gene>
<dbReference type="InterPro" id="IPR013078">
    <property type="entry name" value="His_Pase_superF_clade-1"/>
</dbReference>
<dbReference type="CDD" id="cd07067">
    <property type="entry name" value="HP_PGM_like"/>
    <property type="match status" value="1"/>
</dbReference>
<proteinExistence type="predicted"/>
<organism evidence="1 2">
    <name type="scientific">Phycicoccus sonneratiae</name>
    <dbReference type="NCBI Taxonomy" id="2807628"/>
    <lineage>
        <taxon>Bacteria</taxon>
        <taxon>Bacillati</taxon>
        <taxon>Actinomycetota</taxon>
        <taxon>Actinomycetes</taxon>
        <taxon>Micrococcales</taxon>
        <taxon>Intrasporangiaceae</taxon>
        <taxon>Phycicoccus</taxon>
    </lineage>
</organism>
<accession>A0ABS2CIK3</accession>
<evidence type="ECO:0000313" key="1">
    <source>
        <dbReference type="EMBL" id="MBM6399683.1"/>
    </source>
</evidence>
<reference evidence="1" key="1">
    <citation type="submission" date="2021-02" db="EMBL/GenBank/DDBJ databases">
        <title>Phycicoccus sp. MQZ13P-5T, whole genome shotgun sequence.</title>
        <authorList>
            <person name="Tuo L."/>
        </authorList>
    </citation>
    <scope>NUCLEOTIDE SEQUENCE</scope>
    <source>
        <strain evidence="1">MQZ13P-5</strain>
    </source>
</reference>
<dbReference type="Pfam" id="PF00300">
    <property type="entry name" value="His_Phos_1"/>
    <property type="match status" value="1"/>
</dbReference>
<comment type="caution">
    <text evidence="1">The sequence shown here is derived from an EMBL/GenBank/DDBJ whole genome shotgun (WGS) entry which is preliminary data.</text>
</comment>
<dbReference type="InterPro" id="IPR050275">
    <property type="entry name" value="PGM_Phosphatase"/>
</dbReference>